<keyword evidence="3" id="KW-1185">Reference proteome</keyword>
<keyword evidence="1" id="KW-1133">Transmembrane helix</keyword>
<dbReference type="RefSeq" id="WP_259087302.1">
    <property type="nucleotide sequence ID" value="NZ_BAAAZC010000019.1"/>
</dbReference>
<protein>
    <submittedName>
        <fullName evidence="2">Uncharacterized protein</fullName>
    </submittedName>
</protein>
<feature type="transmembrane region" description="Helical" evidence="1">
    <location>
        <begin position="12"/>
        <end position="30"/>
    </location>
</feature>
<organism evidence="2 3">
    <name type="scientific">Mucilaginibacter dorajii</name>
    <dbReference type="NCBI Taxonomy" id="692994"/>
    <lineage>
        <taxon>Bacteria</taxon>
        <taxon>Pseudomonadati</taxon>
        <taxon>Bacteroidota</taxon>
        <taxon>Sphingobacteriia</taxon>
        <taxon>Sphingobacteriales</taxon>
        <taxon>Sphingobacteriaceae</taxon>
        <taxon>Mucilaginibacter</taxon>
    </lineage>
</organism>
<evidence type="ECO:0000313" key="3">
    <source>
        <dbReference type="Proteomes" id="UP001500742"/>
    </source>
</evidence>
<evidence type="ECO:0000313" key="2">
    <source>
        <dbReference type="EMBL" id="GAA3976495.1"/>
    </source>
</evidence>
<sequence>MLKSFSWPDFLLAASVFSLFWFLVIGLLFYRKEVFGLLSGSKADAEPLPHGWQNEVDEFVENSSTDDLMGKSALDDGVALVSAEDFSFVDKTEQLGLVADVQEEVKSICSILEKEDGGKEYFLSLFALVKGKYPAVASSPALSAINAFIREHVPFFLSEEELDSLWV</sequence>
<accession>A0ABP7Q4Y1</accession>
<proteinExistence type="predicted"/>
<comment type="caution">
    <text evidence="2">The sequence shown here is derived from an EMBL/GenBank/DDBJ whole genome shotgun (WGS) entry which is preliminary data.</text>
</comment>
<gene>
    <name evidence="2" type="ORF">GCM10022210_29050</name>
</gene>
<dbReference type="Proteomes" id="UP001500742">
    <property type="component" value="Unassembled WGS sequence"/>
</dbReference>
<name>A0ABP7Q4Y1_9SPHI</name>
<keyword evidence="1" id="KW-0472">Membrane</keyword>
<keyword evidence="1" id="KW-0812">Transmembrane</keyword>
<reference evidence="3" key="1">
    <citation type="journal article" date="2019" name="Int. J. Syst. Evol. Microbiol.">
        <title>The Global Catalogue of Microorganisms (GCM) 10K type strain sequencing project: providing services to taxonomists for standard genome sequencing and annotation.</title>
        <authorList>
            <consortium name="The Broad Institute Genomics Platform"/>
            <consortium name="The Broad Institute Genome Sequencing Center for Infectious Disease"/>
            <person name="Wu L."/>
            <person name="Ma J."/>
        </authorList>
    </citation>
    <scope>NUCLEOTIDE SEQUENCE [LARGE SCALE GENOMIC DNA]</scope>
    <source>
        <strain evidence="3">JCM 16601</strain>
    </source>
</reference>
<evidence type="ECO:0000256" key="1">
    <source>
        <dbReference type="SAM" id="Phobius"/>
    </source>
</evidence>
<dbReference type="EMBL" id="BAAAZC010000019">
    <property type="protein sequence ID" value="GAA3976495.1"/>
    <property type="molecule type" value="Genomic_DNA"/>
</dbReference>